<dbReference type="AlphaFoldDB" id="A0A0C3NNS6"/>
<dbReference type="EMBL" id="KN832037">
    <property type="protein sequence ID" value="KIN96953.1"/>
    <property type="molecule type" value="Genomic_DNA"/>
</dbReference>
<dbReference type="HOGENOM" id="CLU_2997461_0_0_1"/>
<proteinExistence type="predicted"/>
<evidence type="ECO:0000313" key="2">
    <source>
        <dbReference type="Proteomes" id="UP000054217"/>
    </source>
</evidence>
<sequence length="57" mass="6752">MARRLGNHLFVSHSRYKVHIGKGRPFISERRHHQRMNAVQPTDTVHVDTHEEHCKVN</sequence>
<organism evidence="1 2">
    <name type="scientific">Pisolithus tinctorius Marx 270</name>
    <dbReference type="NCBI Taxonomy" id="870435"/>
    <lineage>
        <taxon>Eukaryota</taxon>
        <taxon>Fungi</taxon>
        <taxon>Dikarya</taxon>
        <taxon>Basidiomycota</taxon>
        <taxon>Agaricomycotina</taxon>
        <taxon>Agaricomycetes</taxon>
        <taxon>Agaricomycetidae</taxon>
        <taxon>Boletales</taxon>
        <taxon>Sclerodermatineae</taxon>
        <taxon>Pisolithaceae</taxon>
        <taxon>Pisolithus</taxon>
    </lineage>
</organism>
<keyword evidence="2" id="KW-1185">Reference proteome</keyword>
<accession>A0A0C3NNS6</accession>
<dbReference type="InParanoid" id="A0A0C3NNS6"/>
<gene>
    <name evidence="1" type="ORF">M404DRAFT_1006447</name>
</gene>
<evidence type="ECO:0000313" key="1">
    <source>
        <dbReference type="EMBL" id="KIN96953.1"/>
    </source>
</evidence>
<name>A0A0C3NNS6_PISTI</name>
<protein>
    <submittedName>
        <fullName evidence="1">Uncharacterized protein</fullName>
    </submittedName>
</protein>
<reference evidence="1 2" key="1">
    <citation type="submission" date="2014-04" db="EMBL/GenBank/DDBJ databases">
        <authorList>
            <consortium name="DOE Joint Genome Institute"/>
            <person name="Kuo A."/>
            <person name="Kohler A."/>
            <person name="Costa M.D."/>
            <person name="Nagy L.G."/>
            <person name="Floudas D."/>
            <person name="Copeland A."/>
            <person name="Barry K.W."/>
            <person name="Cichocki N."/>
            <person name="Veneault-Fourrey C."/>
            <person name="LaButti K."/>
            <person name="Lindquist E.A."/>
            <person name="Lipzen A."/>
            <person name="Lundell T."/>
            <person name="Morin E."/>
            <person name="Murat C."/>
            <person name="Sun H."/>
            <person name="Tunlid A."/>
            <person name="Henrissat B."/>
            <person name="Grigoriev I.V."/>
            <person name="Hibbett D.S."/>
            <person name="Martin F."/>
            <person name="Nordberg H.P."/>
            <person name="Cantor M.N."/>
            <person name="Hua S.X."/>
        </authorList>
    </citation>
    <scope>NUCLEOTIDE SEQUENCE [LARGE SCALE GENOMIC DNA]</scope>
    <source>
        <strain evidence="1 2">Marx 270</strain>
    </source>
</reference>
<dbReference type="Proteomes" id="UP000054217">
    <property type="component" value="Unassembled WGS sequence"/>
</dbReference>
<reference evidence="2" key="2">
    <citation type="submission" date="2015-01" db="EMBL/GenBank/DDBJ databases">
        <title>Evolutionary Origins and Diversification of the Mycorrhizal Mutualists.</title>
        <authorList>
            <consortium name="DOE Joint Genome Institute"/>
            <consortium name="Mycorrhizal Genomics Consortium"/>
            <person name="Kohler A."/>
            <person name="Kuo A."/>
            <person name="Nagy L.G."/>
            <person name="Floudas D."/>
            <person name="Copeland A."/>
            <person name="Barry K.W."/>
            <person name="Cichocki N."/>
            <person name="Veneault-Fourrey C."/>
            <person name="LaButti K."/>
            <person name="Lindquist E.A."/>
            <person name="Lipzen A."/>
            <person name="Lundell T."/>
            <person name="Morin E."/>
            <person name="Murat C."/>
            <person name="Riley R."/>
            <person name="Ohm R."/>
            <person name="Sun H."/>
            <person name="Tunlid A."/>
            <person name="Henrissat B."/>
            <person name="Grigoriev I.V."/>
            <person name="Hibbett D.S."/>
            <person name="Martin F."/>
        </authorList>
    </citation>
    <scope>NUCLEOTIDE SEQUENCE [LARGE SCALE GENOMIC DNA]</scope>
    <source>
        <strain evidence="2">Marx 270</strain>
    </source>
</reference>